<accession>A0A0P8Y5A1</accession>
<dbReference type="Proteomes" id="UP000007801">
    <property type="component" value="Unassembled WGS sequence"/>
</dbReference>
<protein>
    <recommendedName>
        <fullName evidence="2">C-type lectin domain-containing protein</fullName>
    </recommendedName>
</protein>
<dbReference type="Gene3D" id="3.10.100.10">
    <property type="entry name" value="Mannose-Binding Protein A, subunit A"/>
    <property type="match status" value="1"/>
</dbReference>
<organism evidence="3 4">
    <name type="scientific">Drosophila ananassae</name>
    <name type="common">Fruit fly</name>
    <dbReference type="NCBI Taxonomy" id="7217"/>
    <lineage>
        <taxon>Eukaryota</taxon>
        <taxon>Metazoa</taxon>
        <taxon>Ecdysozoa</taxon>
        <taxon>Arthropoda</taxon>
        <taxon>Hexapoda</taxon>
        <taxon>Insecta</taxon>
        <taxon>Pterygota</taxon>
        <taxon>Neoptera</taxon>
        <taxon>Endopterygota</taxon>
        <taxon>Diptera</taxon>
        <taxon>Brachycera</taxon>
        <taxon>Muscomorpha</taxon>
        <taxon>Ephydroidea</taxon>
        <taxon>Drosophilidae</taxon>
        <taxon>Drosophila</taxon>
        <taxon>Sophophora</taxon>
    </lineage>
</organism>
<dbReference type="InterPro" id="IPR001304">
    <property type="entry name" value="C-type_lectin-like"/>
</dbReference>
<evidence type="ECO:0000313" key="3">
    <source>
        <dbReference type="EMBL" id="KPU74255.1"/>
    </source>
</evidence>
<dbReference type="SUPFAM" id="SSF56436">
    <property type="entry name" value="C-type lectin-like"/>
    <property type="match status" value="1"/>
</dbReference>
<dbReference type="AlphaFoldDB" id="A0A0P8Y5A1"/>
<dbReference type="OrthoDB" id="7773875at2759"/>
<feature type="chain" id="PRO_5006154330" description="C-type lectin domain-containing protein" evidence="1">
    <location>
        <begin position="22"/>
        <end position="206"/>
    </location>
</feature>
<dbReference type="InParanoid" id="A0A0P8Y5A1"/>
<reference evidence="3 4" key="1">
    <citation type="journal article" date="2007" name="Nature">
        <title>Evolution of genes and genomes on the Drosophila phylogeny.</title>
        <authorList>
            <consortium name="Drosophila 12 Genomes Consortium"/>
            <person name="Clark A.G."/>
            <person name="Eisen M.B."/>
            <person name="Smith D.R."/>
            <person name="Bergman C.M."/>
            <person name="Oliver B."/>
            <person name="Markow T.A."/>
            <person name="Kaufman T.C."/>
            <person name="Kellis M."/>
            <person name="Gelbart W."/>
            <person name="Iyer V.N."/>
            <person name="Pollard D.A."/>
            <person name="Sackton T.B."/>
            <person name="Larracuente A.M."/>
            <person name="Singh N.D."/>
            <person name="Abad J.P."/>
            <person name="Abt D.N."/>
            <person name="Adryan B."/>
            <person name="Aguade M."/>
            <person name="Akashi H."/>
            <person name="Anderson W.W."/>
            <person name="Aquadro C.F."/>
            <person name="Ardell D.H."/>
            <person name="Arguello R."/>
            <person name="Artieri C.G."/>
            <person name="Barbash D.A."/>
            <person name="Barker D."/>
            <person name="Barsanti P."/>
            <person name="Batterham P."/>
            <person name="Batzoglou S."/>
            <person name="Begun D."/>
            <person name="Bhutkar A."/>
            <person name="Blanco E."/>
            <person name="Bosak S.A."/>
            <person name="Bradley R.K."/>
            <person name="Brand A.D."/>
            <person name="Brent M.R."/>
            <person name="Brooks A.N."/>
            <person name="Brown R.H."/>
            <person name="Butlin R.K."/>
            <person name="Caggese C."/>
            <person name="Calvi B.R."/>
            <person name="Bernardo de Carvalho A."/>
            <person name="Caspi A."/>
            <person name="Castrezana S."/>
            <person name="Celniker S.E."/>
            <person name="Chang J.L."/>
            <person name="Chapple C."/>
            <person name="Chatterji S."/>
            <person name="Chinwalla A."/>
            <person name="Civetta A."/>
            <person name="Clifton S.W."/>
            <person name="Comeron J.M."/>
            <person name="Costello J.C."/>
            <person name="Coyne J.A."/>
            <person name="Daub J."/>
            <person name="David R.G."/>
            <person name="Delcher A.L."/>
            <person name="Delehaunty K."/>
            <person name="Do C.B."/>
            <person name="Ebling H."/>
            <person name="Edwards K."/>
            <person name="Eickbush T."/>
            <person name="Evans J.D."/>
            <person name="Filipski A."/>
            <person name="Findeiss S."/>
            <person name="Freyhult E."/>
            <person name="Fulton L."/>
            <person name="Fulton R."/>
            <person name="Garcia A.C."/>
            <person name="Gardiner A."/>
            <person name="Garfield D.A."/>
            <person name="Garvin B.E."/>
            <person name="Gibson G."/>
            <person name="Gilbert D."/>
            <person name="Gnerre S."/>
            <person name="Godfrey J."/>
            <person name="Good R."/>
            <person name="Gotea V."/>
            <person name="Gravely B."/>
            <person name="Greenberg A.J."/>
            <person name="Griffiths-Jones S."/>
            <person name="Gross S."/>
            <person name="Guigo R."/>
            <person name="Gustafson E.A."/>
            <person name="Haerty W."/>
            <person name="Hahn M.W."/>
            <person name="Halligan D.L."/>
            <person name="Halpern A.L."/>
            <person name="Halter G.M."/>
            <person name="Han M.V."/>
            <person name="Heger A."/>
            <person name="Hillier L."/>
            <person name="Hinrichs A.S."/>
            <person name="Holmes I."/>
            <person name="Hoskins R.A."/>
            <person name="Hubisz M.J."/>
            <person name="Hultmark D."/>
            <person name="Huntley M.A."/>
            <person name="Jaffe D.B."/>
            <person name="Jagadeeshan S."/>
            <person name="Jeck W.R."/>
            <person name="Johnson J."/>
            <person name="Jones C.D."/>
            <person name="Jordan W.C."/>
            <person name="Karpen G.H."/>
            <person name="Kataoka E."/>
            <person name="Keightley P.D."/>
            <person name="Kheradpour P."/>
            <person name="Kirkness E.F."/>
            <person name="Koerich L.B."/>
            <person name="Kristiansen K."/>
            <person name="Kudrna D."/>
            <person name="Kulathinal R.J."/>
            <person name="Kumar S."/>
            <person name="Kwok R."/>
            <person name="Lander E."/>
            <person name="Langley C.H."/>
            <person name="Lapoint R."/>
            <person name="Lazzaro B.P."/>
            <person name="Lee S.J."/>
            <person name="Levesque L."/>
            <person name="Li R."/>
            <person name="Lin C.F."/>
            <person name="Lin M.F."/>
            <person name="Lindblad-Toh K."/>
            <person name="Llopart A."/>
            <person name="Long M."/>
            <person name="Low L."/>
            <person name="Lozovsky E."/>
            <person name="Lu J."/>
            <person name="Luo M."/>
            <person name="Machado C.A."/>
            <person name="Makalowski W."/>
            <person name="Marzo M."/>
            <person name="Matsuda M."/>
            <person name="Matzkin L."/>
            <person name="McAllister B."/>
            <person name="McBride C.S."/>
            <person name="McKernan B."/>
            <person name="McKernan K."/>
            <person name="Mendez-Lago M."/>
            <person name="Minx P."/>
            <person name="Mollenhauer M.U."/>
            <person name="Montooth K."/>
            <person name="Mount S.M."/>
            <person name="Mu X."/>
            <person name="Myers E."/>
            <person name="Negre B."/>
            <person name="Newfeld S."/>
            <person name="Nielsen R."/>
            <person name="Noor M.A."/>
            <person name="O'Grady P."/>
            <person name="Pachter L."/>
            <person name="Papaceit M."/>
            <person name="Parisi M.J."/>
            <person name="Parisi M."/>
            <person name="Parts L."/>
            <person name="Pedersen J.S."/>
            <person name="Pesole G."/>
            <person name="Phillippy A.M."/>
            <person name="Ponting C.P."/>
            <person name="Pop M."/>
            <person name="Porcelli D."/>
            <person name="Powell J.R."/>
            <person name="Prohaska S."/>
            <person name="Pruitt K."/>
            <person name="Puig M."/>
            <person name="Quesneville H."/>
            <person name="Ram K.R."/>
            <person name="Rand D."/>
            <person name="Rasmussen M.D."/>
            <person name="Reed L.K."/>
            <person name="Reenan R."/>
            <person name="Reily A."/>
            <person name="Remington K.A."/>
            <person name="Rieger T.T."/>
            <person name="Ritchie M.G."/>
            <person name="Robin C."/>
            <person name="Rogers Y.H."/>
            <person name="Rohde C."/>
            <person name="Rozas J."/>
            <person name="Rubenfield M.J."/>
            <person name="Ruiz A."/>
            <person name="Russo S."/>
            <person name="Salzberg S.L."/>
            <person name="Sanchez-Gracia A."/>
            <person name="Saranga D.J."/>
            <person name="Sato H."/>
            <person name="Schaeffer S.W."/>
            <person name="Schatz M.C."/>
            <person name="Schlenke T."/>
            <person name="Schwartz R."/>
            <person name="Segarra C."/>
            <person name="Singh R.S."/>
            <person name="Sirot L."/>
            <person name="Sirota M."/>
            <person name="Sisneros N.B."/>
            <person name="Smith C.D."/>
            <person name="Smith T.F."/>
            <person name="Spieth J."/>
            <person name="Stage D.E."/>
            <person name="Stark A."/>
            <person name="Stephan W."/>
            <person name="Strausberg R.L."/>
            <person name="Strempel S."/>
            <person name="Sturgill D."/>
            <person name="Sutton G."/>
            <person name="Sutton G.G."/>
            <person name="Tao W."/>
            <person name="Teichmann S."/>
            <person name="Tobari Y.N."/>
            <person name="Tomimura Y."/>
            <person name="Tsolas J.M."/>
            <person name="Valente V.L."/>
            <person name="Venter E."/>
            <person name="Venter J.C."/>
            <person name="Vicario S."/>
            <person name="Vieira F.G."/>
            <person name="Vilella A.J."/>
            <person name="Villasante A."/>
            <person name="Walenz B."/>
            <person name="Wang J."/>
            <person name="Wasserman M."/>
            <person name="Watts T."/>
            <person name="Wilson D."/>
            <person name="Wilson R.K."/>
            <person name="Wing R.A."/>
            <person name="Wolfner M.F."/>
            <person name="Wong A."/>
            <person name="Wong G.K."/>
            <person name="Wu C.I."/>
            <person name="Wu G."/>
            <person name="Yamamoto D."/>
            <person name="Yang H.P."/>
            <person name="Yang S.P."/>
            <person name="Yorke J.A."/>
            <person name="Yoshida K."/>
            <person name="Zdobnov E."/>
            <person name="Zhang P."/>
            <person name="Zhang Y."/>
            <person name="Zimin A.V."/>
            <person name="Baldwin J."/>
            <person name="Abdouelleil A."/>
            <person name="Abdulkadir J."/>
            <person name="Abebe A."/>
            <person name="Abera B."/>
            <person name="Abreu J."/>
            <person name="Acer S.C."/>
            <person name="Aftuck L."/>
            <person name="Alexander A."/>
            <person name="An P."/>
            <person name="Anderson E."/>
            <person name="Anderson S."/>
            <person name="Arachi H."/>
            <person name="Azer M."/>
            <person name="Bachantsang P."/>
            <person name="Barry A."/>
            <person name="Bayul T."/>
            <person name="Berlin A."/>
            <person name="Bessette D."/>
            <person name="Bloom T."/>
            <person name="Blye J."/>
            <person name="Boguslavskiy L."/>
            <person name="Bonnet C."/>
            <person name="Boukhgalter B."/>
            <person name="Bourzgui I."/>
            <person name="Brown A."/>
            <person name="Cahill P."/>
            <person name="Channer S."/>
            <person name="Cheshatsang Y."/>
            <person name="Chuda L."/>
            <person name="Citroen M."/>
            <person name="Collymore A."/>
            <person name="Cooke P."/>
            <person name="Costello M."/>
            <person name="D'Aco K."/>
            <person name="Daza R."/>
            <person name="De Haan G."/>
            <person name="DeGray S."/>
            <person name="DeMaso C."/>
            <person name="Dhargay N."/>
            <person name="Dooley K."/>
            <person name="Dooley E."/>
            <person name="Doricent M."/>
            <person name="Dorje P."/>
            <person name="Dorjee K."/>
            <person name="Dupes A."/>
            <person name="Elong R."/>
            <person name="Falk J."/>
            <person name="Farina A."/>
            <person name="Faro S."/>
            <person name="Ferguson D."/>
            <person name="Fisher S."/>
            <person name="Foley C.D."/>
            <person name="Franke A."/>
            <person name="Friedrich D."/>
            <person name="Gadbois L."/>
            <person name="Gearin G."/>
            <person name="Gearin C.R."/>
            <person name="Giannoukos G."/>
            <person name="Goode T."/>
            <person name="Graham J."/>
            <person name="Grandbois E."/>
            <person name="Grewal S."/>
            <person name="Gyaltsen K."/>
            <person name="Hafez N."/>
            <person name="Hagos B."/>
            <person name="Hall J."/>
            <person name="Henson C."/>
            <person name="Hollinger A."/>
            <person name="Honan T."/>
            <person name="Huard M.D."/>
            <person name="Hughes L."/>
            <person name="Hurhula B."/>
            <person name="Husby M.E."/>
            <person name="Kamat A."/>
            <person name="Kanga B."/>
            <person name="Kashin S."/>
            <person name="Khazanovich D."/>
            <person name="Kisner P."/>
            <person name="Lance K."/>
            <person name="Lara M."/>
            <person name="Lee W."/>
            <person name="Lennon N."/>
            <person name="Letendre F."/>
            <person name="LeVine R."/>
            <person name="Lipovsky A."/>
            <person name="Liu X."/>
            <person name="Liu J."/>
            <person name="Liu S."/>
            <person name="Lokyitsang T."/>
            <person name="Lokyitsang Y."/>
            <person name="Lubonja R."/>
            <person name="Lui A."/>
            <person name="MacDonald P."/>
            <person name="Magnisalis V."/>
            <person name="Maru K."/>
            <person name="Matthews C."/>
            <person name="McCusker W."/>
            <person name="McDonough S."/>
            <person name="Mehta T."/>
            <person name="Meldrim J."/>
            <person name="Meneus L."/>
            <person name="Mihai O."/>
            <person name="Mihalev A."/>
            <person name="Mihova T."/>
            <person name="Mittelman R."/>
            <person name="Mlenga V."/>
            <person name="Montmayeur A."/>
            <person name="Mulrain L."/>
            <person name="Navidi A."/>
            <person name="Naylor J."/>
            <person name="Negash T."/>
            <person name="Nguyen T."/>
            <person name="Nguyen N."/>
            <person name="Nicol R."/>
            <person name="Norbu C."/>
            <person name="Norbu N."/>
            <person name="Novod N."/>
            <person name="O'Neill B."/>
            <person name="Osman S."/>
            <person name="Markiewicz E."/>
            <person name="Oyono O.L."/>
            <person name="Patti C."/>
            <person name="Phunkhang P."/>
            <person name="Pierre F."/>
            <person name="Priest M."/>
            <person name="Raghuraman S."/>
            <person name="Rege F."/>
            <person name="Reyes R."/>
            <person name="Rise C."/>
            <person name="Rogov P."/>
            <person name="Ross K."/>
            <person name="Ryan E."/>
            <person name="Settipalli S."/>
            <person name="Shea T."/>
            <person name="Sherpa N."/>
            <person name="Shi L."/>
            <person name="Shih D."/>
            <person name="Sparrow T."/>
            <person name="Spaulding J."/>
            <person name="Stalker J."/>
            <person name="Stange-Thomann N."/>
            <person name="Stavropoulos S."/>
            <person name="Stone C."/>
            <person name="Strader C."/>
            <person name="Tesfaye S."/>
            <person name="Thomson T."/>
            <person name="Thoulutsang Y."/>
            <person name="Thoulutsang D."/>
            <person name="Topham K."/>
            <person name="Topping I."/>
            <person name="Tsamla T."/>
            <person name="Vassiliev H."/>
            <person name="Vo A."/>
            <person name="Wangchuk T."/>
            <person name="Wangdi T."/>
            <person name="Weiand M."/>
            <person name="Wilkinson J."/>
            <person name="Wilson A."/>
            <person name="Yadav S."/>
            <person name="Young G."/>
            <person name="Yu Q."/>
            <person name="Zembek L."/>
            <person name="Zhong D."/>
            <person name="Zimmer A."/>
            <person name="Zwirko Z."/>
            <person name="Jaffe D.B."/>
            <person name="Alvarez P."/>
            <person name="Brockman W."/>
            <person name="Butler J."/>
            <person name="Chin C."/>
            <person name="Gnerre S."/>
            <person name="Grabherr M."/>
            <person name="Kleber M."/>
            <person name="Mauceli E."/>
            <person name="MacCallum I."/>
        </authorList>
    </citation>
    <scope>NUCLEOTIDE SEQUENCE [LARGE SCALE GENOMIC DNA]</scope>
    <source>
        <strain evidence="4">Tucson 14024-0371.13</strain>
    </source>
</reference>
<name>A0A0P8Y5A1_DROAN</name>
<feature type="domain" description="C-type lectin" evidence="2">
    <location>
        <begin position="93"/>
        <end position="191"/>
    </location>
</feature>
<evidence type="ECO:0000313" key="4">
    <source>
        <dbReference type="Proteomes" id="UP000007801"/>
    </source>
</evidence>
<dbReference type="KEGG" id="dan:26514282"/>
<gene>
    <name evidence="3" type="primary">Dana\GF26873</name>
    <name evidence="3" type="ORF">GF26873</name>
</gene>
<evidence type="ECO:0000256" key="1">
    <source>
        <dbReference type="SAM" id="SignalP"/>
    </source>
</evidence>
<keyword evidence="4" id="KW-1185">Reference proteome</keyword>
<feature type="signal peptide" evidence="1">
    <location>
        <begin position="1"/>
        <end position="21"/>
    </location>
</feature>
<dbReference type="EMBL" id="CH902624">
    <property type="protein sequence ID" value="KPU74255.1"/>
    <property type="molecule type" value="Genomic_DNA"/>
</dbReference>
<dbReference type="PROSITE" id="PS50041">
    <property type="entry name" value="C_TYPE_LECTIN_2"/>
    <property type="match status" value="1"/>
</dbReference>
<keyword evidence="1" id="KW-0732">Signal</keyword>
<evidence type="ECO:0000259" key="2">
    <source>
        <dbReference type="PROSITE" id="PS50041"/>
    </source>
</evidence>
<dbReference type="GeneID" id="26514282"/>
<sequence>MSTIYLRLVILVGVLISLSEAKNKKKKINVRDATTVSDAPTVSGDGASTVSADDEADGDSTVSGYAASTLSAVTAVTLPMMMVNYDKIGNIKGAFLLWFYTHKEWRMLDEYLWDHILDNRYWTSGTDNAYLNRKHYWFSTGKLIAMNIWHKGQPGNSGKEHCDEIGYEREASSSHRLNDEMCTEKKLFICRWDWPILQKEPAKRTL</sequence>
<dbReference type="CDD" id="cd00037">
    <property type="entry name" value="CLECT"/>
    <property type="match status" value="1"/>
</dbReference>
<dbReference type="InterPro" id="IPR016187">
    <property type="entry name" value="CTDL_fold"/>
</dbReference>
<proteinExistence type="predicted"/>
<dbReference type="InterPro" id="IPR016186">
    <property type="entry name" value="C-type_lectin-like/link_sf"/>
</dbReference>
<dbReference type="Pfam" id="PF00059">
    <property type="entry name" value="Lectin_C"/>
    <property type="match status" value="1"/>
</dbReference>